<dbReference type="PANTHER" id="PTHR43795:SF39">
    <property type="entry name" value="AMINOTRANSFERASE CLASS I_CLASSII DOMAIN-CONTAINING PROTEIN"/>
    <property type="match status" value="1"/>
</dbReference>
<feature type="region of interest" description="Disordered" evidence="2">
    <location>
        <begin position="435"/>
        <end position="526"/>
    </location>
</feature>
<dbReference type="PRINTS" id="PR00753">
    <property type="entry name" value="ACCSYNTHASE"/>
</dbReference>
<name>A0A0N5BBV8_STREA</name>
<feature type="region of interest" description="Disordered" evidence="2">
    <location>
        <begin position="394"/>
        <end position="418"/>
    </location>
</feature>
<evidence type="ECO:0000259" key="3">
    <source>
        <dbReference type="Pfam" id="PF00155"/>
    </source>
</evidence>
<proteinExistence type="predicted"/>
<dbReference type="GO" id="GO:0030170">
    <property type="term" value="F:pyridoxal phosphate binding"/>
    <property type="evidence" value="ECO:0007669"/>
    <property type="project" value="InterPro"/>
</dbReference>
<feature type="region of interest" description="Disordered" evidence="2">
    <location>
        <begin position="1183"/>
        <end position="1205"/>
    </location>
</feature>
<keyword evidence="1" id="KW-0663">Pyridoxal phosphate</keyword>
<dbReference type="Proteomes" id="UP000046392">
    <property type="component" value="Unplaced"/>
</dbReference>
<dbReference type="STRING" id="174720.A0A0N5BBV8"/>
<feature type="compositionally biased region" description="Basic and acidic residues" evidence="2">
    <location>
        <begin position="1185"/>
        <end position="1205"/>
    </location>
</feature>
<dbReference type="InterPro" id="IPR004839">
    <property type="entry name" value="Aminotransferase_I/II_large"/>
</dbReference>
<feature type="compositionally biased region" description="Polar residues" evidence="2">
    <location>
        <begin position="471"/>
        <end position="482"/>
    </location>
</feature>
<evidence type="ECO:0000256" key="2">
    <source>
        <dbReference type="SAM" id="MobiDB-lite"/>
    </source>
</evidence>
<dbReference type="Gene3D" id="3.90.1150.10">
    <property type="entry name" value="Aspartate Aminotransferase, domain 1"/>
    <property type="match status" value="1"/>
</dbReference>
<feature type="compositionally biased region" description="Basic and acidic residues" evidence="2">
    <location>
        <begin position="498"/>
        <end position="513"/>
    </location>
</feature>
<feature type="region of interest" description="Disordered" evidence="2">
    <location>
        <begin position="25"/>
        <end position="53"/>
    </location>
</feature>
<keyword evidence="4" id="KW-1185">Reference proteome</keyword>
<dbReference type="GO" id="GO:0006520">
    <property type="term" value="P:amino acid metabolic process"/>
    <property type="evidence" value="ECO:0007669"/>
    <property type="project" value="TreeGrafter"/>
</dbReference>
<sequence>MMVDEVNKRESDCLLSVRGKKLLENKDERGKNPMTDVNNERRKSRIQKEGKKISIPRTPGTAASLDMLAYALFDPHDCILCPAPYYKKYYEIFTTKNSINLIPIHFEDINTPKLSRSLFESAYLKCKKVKGVLISNPHNPTGSVFSLDQVREVILFCEEKGITLIMDEANAFSVYDKDGKKEFGSILKELEKGNKYKNIFWTWSFSKDMLLPGLRFSLVYMEDRKTYECMDKLSNYNTVNGLTQNFAEEFLHDGEWFDEIQKTKNEELMSNREMVMLKLRELKIPFVKPLGGFLIYFNLSHLDQGILLKFLEKDVYFEHVGGEDFDGYEKGWFAISLSQKKEDLYDVMDKMGNIIKDFCDRKTLQSQRSVSYIMADDVMKEVFQFLDHSKESDREVVRKISQSSDNHLPPNDDSDKYLNKHHKDFIDHIVNECNLSKTEKSTNPQTSTPNNEEKRISPDANAESQQKDKILSQSPATNQENVTKICEDSKPITSLDCDGEKVDGKSSKTEISHSHTPNSDGIDGSSRCTKVMCPICESERKKEKVDDKVIKTGNPIDLEEVFQIKLGERIDNVKNDWIADMVRRHSQRRSKSHEVIGRGITKIDEEESNRELSNDNTKVQLDDNNKVSSEKDLKIDDNMMENGKVIVGRQVLDDGKVGEKRVLQNKIPLEVIFSDRESGNFVKDDVSPDDRVINLGERKNVIKEQVGGENVKGDSLEDGLLTGNKNKGTVIRKEDNFMTLDSDTLTIDSISDIKIEDGDIIIVEEKKTIIEGGDSDKNSILLDYIFNSDNNNKGISNDGNISENRLPSNGRKVIECEKSSSYTVRSIDNTKRQMNGTKTKIDLNQIFLNDGDQKEFKDKVFDNMYVLTKEENYRESINVPSTATITFRKTETNVEAPFDHQERKSKLHTQLIEPTMVSYLSTEELNVNEDGTKIYTESSYDTEIDLKKDEHFDGASVHFMENDSEKLYISLENNKINDEVYMGIMKEKSVQLRGDKFGNVKEELVLTPTSDEEANTSFSYIKIPDTKTTLVIKDNGKSIPQKDDKTKSFTPIDLSIIFNRKKSTSENIEDDNKDTTTKNDSCCEENETAFEGSFSSSNGGRRYLTHEYRKVSSYHVPHSGVEKKIQKKNTSTEGYVVTDDGKSCDSGFTGDKIDNEVEVKVNDKDEWYDDVKRRDVRRCISLKDGSGRRSSNESDNSNDNKSKEWIQDWERTNSFKDVNKKESRERLTSFTEVTVDLSDIIGISIKDNGSELGDSAYLSMSPEMRKKDKRDSGYCRDSSLSSDTRKSYTPKRLSYTYDISSDGMITTPNDAINFLRDCKKDNKYDGAIPNQWNLTNEVIENDSVNKQKFIEYCVTKNEYKSIPPTVNYQPTNDIILDVKLIQKQHGSAVGYYYPPLKDSKSYITELHLVPTRKKDDGGGDCSMVSISDRSNVVSVRNGDGKGVSNENGEKAKKTWYVTSVKKTPRPAFCVSGSLTIDINLKEK</sequence>
<dbReference type="CDD" id="cd00609">
    <property type="entry name" value="AAT_like"/>
    <property type="match status" value="1"/>
</dbReference>
<dbReference type="GO" id="GO:0008483">
    <property type="term" value="F:transaminase activity"/>
    <property type="evidence" value="ECO:0007669"/>
    <property type="project" value="TreeGrafter"/>
</dbReference>
<dbReference type="Gene3D" id="3.40.640.10">
    <property type="entry name" value="Type I PLP-dependent aspartate aminotransferase-like (Major domain)"/>
    <property type="match status" value="1"/>
</dbReference>
<feature type="domain" description="Aminotransferase class I/classII large" evidence="3">
    <location>
        <begin position="57"/>
        <end position="337"/>
    </location>
</feature>
<dbReference type="Pfam" id="PF00155">
    <property type="entry name" value="Aminotran_1_2"/>
    <property type="match status" value="1"/>
</dbReference>
<dbReference type="InterPro" id="IPR015422">
    <property type="entry name" value="PyrdxlP-dep_Trfase_small"/>
</dbReference>
<feature type="compositionally biased region" description="Basic and acidic residues" evidence="2">
    <location>
        <begin position="38"/>
        <end position="52"/>
    </location>
</feature>
<dbReference type="PANTHER" id="PTHR43795">
    <property type="entry name" value="BIFUNCTIONAL ASPARTATE AMINOTRANSFERASE AND GLUTAMATE/ASPARTATE-PREPHENATE AMINOTRANSFERASE-RELATED"/>
    <property type="match status" value="1"/>
</dbReference>
<protein>
    <submittedName>
        <fullName evidence="5">Aminotran_1_2 domain-containing protein</fullName>
    </submittedName>
</protein>
<dbReference type="WBParaSite" id="SPAL_0000350900.1">
    <property type="protein sequence ID" value="SPAL_0000350900.1"/>
    <property type="gene ID" value="SPAL_0000350900"/>
</dbReference>
<organism evidence="4 5">
    <name type="scientific">Strongyloides papillosus</name>
    <name type="common">Intestinal threadworm</name>
    <dbReference type="NCBI Taxonomy" id="174720"/>
    <lineage>
        <taxon>Eukaryota</taxon>
        <taxon>Metazoa</taxon>
        <taxon>Ecdysozoa</taxon>
        <taxon>Nematoda</taxon>
        <taxon>Chromadorea</taxon>
        <taxon>Rhabditida</taxon>
        <taxon>Tylenchina</taxon>
        <taxon>Panagrolaimomorpha</taxon>
        <taxon>Strongyloidoidea</taxon>
        <taxon>Strongyloididae</taxon>
        <taxon>Strongyloides</taxon>
    </lineage>
</organism>
<accession>A0A0N5BBV8</accession>
<dbReference type="InterPro" id="IPR050478">
    <property type="entry name" value="Ethylene_sulfur-biosynth"/>
</dbReference>
<feature type="region of interest" description="Disordered" evidence="2">
    <location>
        <begin position="1263"/>
        <end position="1286"/>
    </location>
</feature>
<dbReference type="InterPro" id="IPR015424">
    <property type="entry name" value="PyrdxlP-dep_Trfase"/>
</dbReference>
<dbReference type="SUPFAM" id="SSF53383">
    <property type="entry name" value="PLP-dependent transferases"/>
    <property type="match status" value="1"/>
</dbReference>
<evidence type="ECO:0000313" key="4">
    <source>
        <dbReference type="Proteomes" id="UP000046392"/>
    </source>
</evidence>
<dbReference type="InterPro" id="IPR015421">
    <property type="entry name" value="PyrdxlP-dep_Trfase_major"/>
</dbReference>
<reference evidence="5" key="1">
    <citation type="submission" date="2017-02" db="UniProtKB">
        <authorList>
            <consortium name="WormBaseParasite"/>
        </authorList>
    </citation>
    <scope>IDENTIFICATION</scope>
</reference>
<feature type="compositionally biased region" description="Basic and acidic residues" evidence="2">
    <location>
        <begin position="1263"/>
        <end position="1274"/>
    </location>
</feature>
<feature type="compositionally biased region" description="Polar residues" evidence="2">
    <location>
        <begin position="435"/>
        <end position="450"/>
    </location>
</feature>
<evidence type="ECO:0000313" key="5">
    <source>
        <dbReference type="WBParaSite" id="SPAL_0000350900.1"/>
    </source>
</evidence>
<evidence type="ECO:0000256" key="1">
    <source>
        <dbReference type="ARBA" id="ARBA00022898"/>
    </source>
</evidence>